<accession>A0AA38VI33</accession>
<dbReference type="AlphaFoldDB" id="A0AA38VI33"/>
<keyword evidence="1" id="KW-0812">Transmembrane</keyword>
<feature type="transmembrane region" description="Helical" evidence="1">
    <location>
        <begin position="28"/>
        <end position="51"/>
    </location>
</feature>
<evidence type="ECO:0000313" key="3">
    <source>
        <dbReference type="Proteomes" id="UP001174691"/>
    </source>
</evidence>
<keyword evidence="3" id="KW-1185">Reference proteome</keyword>
<evidence type="ECO:0000313" key="2">
    <source>
        <dbReference type="EMBL" id="KAJ9129327.1"/>
    </source>
</evidence>
<dbReference type="Proteomes" id="UP001174691">
    <property type="component" value="Unassembled WGS sequence"/>
</dbReference>
<sequence length="89" mass="9941">MELKLEKSFAEYGEQQQKTFSQFYPRTLFLVIGFSGLLVGSTFVATFTDAIRLDNEIKRRAILQTGVFEATQKMAQKAQEATATGGNKV</sequence>
<organism evidence="2 3">
    <name type="scientific">Coniochaeta hoffmannii</name>
    <dbReference type="NCBI Taxonomy" id="91930"/>
    <lineage>
        <taxon>Eukaryota</taxon>
        <taxon>Fungi</taxon>
        <taxon>Dikarya</taxon>
        <taxon>Ascomycota</taxon>
        <taxon>Pezizomycotina</taxon>
        <taxon>Sordariomycetes</taxon>
        <taxon>Sordariomycetidae</taxon>
        <taxon>Coniochaetales</taxon>
        <taxon>Coniochaetaceae</taxon>
        <taxon>Coniochaeta</taxon>
    </lineage>
</organism>
<evidence type="ECO:0000256" key="1">
    <source>
        <dbReference type="SAM" id="Phobius"/>
    </source>
</evidence>
<gene>
    <name evidence="2" type="ORF">NKR19_g10413</name>
</gene>
<reference evidence="2" key="1">
    <citation type="submission" date="2022-07" db="EMBL/GenBank/DDBJ databases">
        <title>Fungi with potential for degradation of polypropylene.</title>
        <authorList>
            <person name="Gostincar C."/>
        </authorList>
    </citation>
    <scope>NUCLEOTIDE SEQUENCE</scope>
    <source>
        <strain evidence="2">EXF-13287</strain>
    </source>
</reference>
<keyword evidence="1" id="KW-0472">Membrane</keyword>
<keyword evidence="1" id="KW-1133">Transmembrane helix</keyword>
<dbReference type="EMBL" id="JANBVN010000372">
    <property type="protein sequence ID" value="KAJ9129327.1"/>
    <property type="molecule type" value="Genomic_DNA"/>
</dbReference>
<protein>
    <submittedName>
        <fullName evidence="2">Uncharacterized protein</fullName>
    </submittedName>
</protein>
<proteinExistence type="predicted"/>
<name>A0AA38VI33_9PEZI</name>
<comment type="caution">
    <text evidence="2">The sequence shown here is derived from an EMBL/GenBank/DDBJ whole genome shotgun (WGS) entry which is preliminary data.</text>
</comment>